<comment type="caution">
    <text evidence="15">The sequence shown here is derived from an EMBL/GenBank/DDBJ whole genome shotgun (WGS) entry which is preliminary data.</text>
</comment>
<comment type="similarity">
    <text evidence="5">Belongs to the lariat debranching enzyme family.</text>
</comment>
<evidence type="ECO:0000256" key="6">
    <source>
        <dbReference type="ARBA" id="ARBA00022664"/>
    </source>
</evidence>
<evidence type="ECO:0000256" key="1">
    <source>
        <dbReference type="ARBA" id="ARBA00001936"/>
    </source>
</evidence>
<comment type="subcellular location">
    <subcellularLocation>
        <location evidence="4">Nucleus</location>
    </subcellularLocation>
</comment>
<evidence type="ECO:0000256" key="5">
    <source>
        <dbReference type="ARBA" id="ARBA00006045"/>
    </source>
</evidence>
<evidence type="ECO:0000256" key="9">
    <source>
        <dbReference type="ARBA" id="ARBA00022833"/>
    </source>
</evidence>
<dbReference type="AlphaFoldDB" id="A0AAN6W4I1"/>
<proteinExistence type="inferred from homology"/>
<dbReference type="CDD" id="cd00844">
    <property type="entry name" value="MPP_Dbr1_N"/>
    <property type="match status" value="1"/>
</dbReference>
<dbReference type="Proteomes" id="UP001302321">
    <property type="component" value="Unassembled WGS sequence"/>
</dbReference>
<keyword evidence="9" id="KW-0862">Zinc</keyword>
<evidence type="ECO:0000256" key="13">
    <source>
        <dbReference type="SAM" id="MobiDB-lite"/>
    </source>
</evidence>
<comment type="cofactor">
    <cofactor evidence="2">
        <name>Zn(2+)</name>
        <dbReference type="ChEBI" id="CHEBI:29105"/>
    </cofactor>
</comment>
<comment type="cofactor">
    <cofactor evidence="3">
        <name>Fe(2+)</name>
        <dbReference type="ChEBI" id="CHEBI:29033"/>
    </cofactor>
</comment>
<dbReference type="InterPro" id="IPR041816">
    <property type="entry name" value="Dbr1_N"/>
</dbReference>
<feature type="compositionally biased region" description="Gly residues" evidence="13">
    <location>
        <begin position="572"/>
        <end position="628"/>
    </location>
</feature>
<keyword evidence="11" id="KW-0464">Manganese</keyword>
<keyword evidence="8" id="KW-0378">Hydrolase</keyword>
<keyword evidence="10" id="KW-0408">Iron</keyword>
<dbReference type="Pfam" id="PF00149">
    <property type="entry name" value="Metallophos"/>
    <property type="match status" value="1"/>
</dbReference>
<feature type="region of interest" description="Disordered" evidence="13">
    <location>
        <begin position="551"/>
        <end position="637"/>
    </location>
</feature>
<evidence type="ECO:0000256" key="10">
    <source>
        <dbReference type="ARBA" id="ARBA00023004"/>
    </source>
</evidence>
<dbReference type="GO" id="GO:0000398">
    <property type="term" value="P:mRNA splicing, via spliceosome"/>
    <property type="evidence" value="ECO:0007669"/>
    <property type="project" value="TreeGrafter"/>
</dbReference>
<keyword evidence="6" id="KW-0507">mRNA processing</keyword>
<feature type="region of interest" description="Disordered" evidence="13">
    <location>
        <begin position="295"/>
        <end position="317"/>
    </location>
</feature>
<evidence type="ECO:0000256" key="4">
    <source>
        <dbReference type="ARBA" id="ARBA00004123"/>
    </source>
</evidence>
<evidence type="ECO:0000256" key="7">
    <source>
        <dbReference type="ARBA" id="ARBA00022723"/>
    </source>
</evidence>
<gene>
    <name evidence="15" type="ORF">QBC36DRAFT_194468</name>
</gene>
<protein>
    <submittedName>
        <fullName evidence="15">Lariat debranching enzyme, C-terminal domain-containing protein</fullName>
    </submittedName>
</protein>
<reference evidence="15" key="1">
    <citation type="journal article" date="2023" name="Mol. Phylogenet. Evol.">
        <title>Genome-scale phylogeny and comparative genomics of the fungal order Sordariales.</title>
        <authorList>
            <person name="Hensen N."/>
            <person name="Bonometti L."/>
            <person name="Westerberg I."/>
            <person name="Brannstrom I.O."/>
            <person name="Guillou S."/>
            <person name="Cros-Aarteil S."/>
            <person name="Calhoun S."/>
            <person name="Haridas S."/>
            <person name="Kuo A."/>
            <person name="Mondo S."/>
            <person name="Pangilinan J."/>
            <person name="Riley R."/>
            <person name="LaButti K."/>
            <person name="Andreopoulos B."/>
            <person name="Lipzen A."/>
            <person name="Chen C."/>
            <person name="Yan M."/>
            <person name="Daum C."/>
            <person name="Ng V."/>
            <person name="Clum A."/>
            <person name="Steindorff A."/>
            <person name="Ohm R.A."/>
            <person name="Martin F."/>
            <person name="Silar P."/>
            <person name="Natvig D.O."/>
            <person name="Lalanne C."/>
            <person name="Gautier V."/>
            <person name="Ament-Velasquez S.L."/>
            <person name="Kruys A."/>
            <person name="Hutchinson M.I."/>
            <person name="Powell A.J."/>
            <person name="Barry K."/>
            <person name="Miller A.N."/>
            <person name="Grigoriev I.V."/>
            <person name="Debuchy R."/>
            <person name="Gladieux P."/>
            <person name="Hiltunen Thoren M."/>
            <person name="Johannesson H."/>
        </authorList>
    </citation>
    <scope>NUCLEOTIDE SEQUENCE</scope>
    <source>
        <strain evidence="15">CBS 892.96</strain>
    </source>
</reference>
<name>A0AAN6W4I1_9PEZI</name>
<evidence type="ECO:0000256" key="12">
    <source>
        <dbReference type="ARBA" id="ARBA00023242"/>
    </source>
</evidence>
<keyword evidence="12" id="KW-0539">Nucleus</keyword>
<dbReference type="GO" id="GO:0046872">
    <property type="term" value="F:metal ion binding"/>
    <property type="evidence" value="ECO:0007669"/>
    <property type="project" value="UniProtKB-KW"/>
</dbReference>
<accession>A0AAN6W4I1</accession>
<dbReference type="SMART" id="SM01124">
    <property type="entry name" value="DBR1"/>
    <property type="match status" value="1"/>
</dbReference>
<dbReference type="SUPFAM" id="SSF56300">
    <property type="entry name" value="Metallo-dependent phosphatases"/>
    <property type="match status" value="1"/>
</dbReference>
<evidence type="ECO:0000256" key="8">
    <source>
        <dbReference type="ARBA" id="ARBA00022801"/>
    </source>
</evidence>
<dbReference type="PANTHER" id="PTHR12849">
    <property type="entry name" value="RNA LARIAT DEBRANCHING ENZYME"/>
    <property type="match status" value="1"/>
</dbReference>
<keyword evidence="7" id="KW-0479">Metal-binding</keyword>
<feature type="region of interest" description="Disordered" evidence="13">
    <location>
        <begin position="329"/>
        <end position="405"/>
    </location>
</feature>
<feature type="compositionally biased region" description="Basic and acidic residues" evidence="13">
    <location>
        <begin position="553"/>
        <end position="563"/>
    </location>
</feature>
<dbReference type="PANTHER" id="PTHR12849:SF0">
    <property type="entry name" value="LARIAT DEBRANCHING ENZYME"/>
    <property type="match status" value="1"/>
</dbReference>
<evidence type="ECO:0000256" key="2">
    <source>
        <dbReference type="ARBA" id="ARBA00001947"/>
    </source>
</evidence>
<dbReference type="GO" id="GO:0005634">
    <property type="term" value="C:nucleus"/>
    <property type="evidence" value="ECO:0007669"/>
    <property type="project" value="UniProtKB-SubCell"/>
</dbReference>
<feature type="compositionally biased region" description="Polar residues" evidence="13">
    <location>
        <begin position="383"/>
        <end position="405"/>
    </location>
</feature>
<organism evidence="15 16">
    <name type="scientific">Triangularia setosa</name>
    <dbReference type="NCBI Taxonomy" id="2587417"/>
    <lineage>
        <taxon>Eukaryota</taxon>
        <taxon>Fungi</taxon>
        <taxon>Dikarya</taxon>
        <taxon>Ascomycota</taxon>
        <taxon>Pezizomycotina</taxon>
        <taxon>Sordariomycetes</taxon>
        <taxon>Sordariomycetidae</taxon>
        <taxon>Sordariales</taxon>
        <taxon>Podosporaceae</taxon>
        <taxon>Triangularia</taxon>
    </lineage>
</organism>
<dbReference type="EMBL" id="MU866339">
    <property type="protein sequence ID" value="KAK4173507.1"/>
    <property type="molecule type" value="Genomic_DNA"/>
</dbReference>
<sequence>MRRQQLPLLATQWASRQALHLFGAAQVQILHKSLTSRAGRGVKSKRKKPKMSDKSLRVAIEGCGHGTLNAIYSSITASCKERNWDGVDLLIIGGDFQAVRNADDLTVMSIPAKYRELGDFPDYYSGKRKAPYLTIFVAGNHEAASHLAELHYGGWVAPNIYYMGAANVLRLGPIRIAGMSGIWKGHDYRKPHYERLPFNQSDTKSFYHVREIDVRKLLQMRTQVDIGISHDWPRGIEKHGDANRLWKMKPDFQRESQDGSLGNPAADYVLNRLRPPYWFSAHLHCKYSAIKQFDPPTATSETVPKPALPPPAALAHNPDEIDLDLDEEQTPAAPPINPDEIDVGLDDGETAAAPSTNPAPPDTGTSTNLGPEEQQTDALRSLLPSTFSKPTPQIKTTPGQPVPKTITNTTTRFLALDKCLPGRAFLQLMEIPSSTPITRPVKLSYDKEWLSILRAFHPLIKSTFRIRGAQVPEDKGEEYYLGLIKENEQWVEENLVNTGKMEVPENFEVTAPVMDEQKGWERGSEVQPREYTSPQTVAFCEMLQVENYWDASEQEREERREKGPDEDEFHGGFRGGRGGGGFRGGRGRGGGGGGGYRGRGGGGGGGYRGRGGDGSGYRGGGRGGSHGGYRGRGRGQY</sequence>
<dbReference type="Pfam" id="PF05011">
    <property type="entry name" value="DBR1"/>
    <property type="match status" value="1"/>
</dbReference>
<evidence type="ECO:0000313" key="15">
    <source>
        <dbReference type="EMBL" id="KAK4173507.1"/>
    </source>
</evidence>
<evidence type="ECO:0000259" key="14">
    <source>
        <dbReference type="SMART" id="SM01124"/>
    </source>
</evidence>
<evidence type="ECO:0000313" key="16">
    <source>
        <dbReference type="Proteomes" id="UP001302321"/>
    </source>
</evidence>
<dbReference type="InterPro" id="IPR004843">
    <property type="entry name" value="Calcineurin-like_PHP"/>
</dbReference>
<dbReference type="InterPro" id="IPR029052">
    <property type="entry name" value="Metallo-depent_PP-like"/>
</dbReference>
<feature type="domain" description="Lariat debranching enzyme C-terminal" evidence="14">
    <location>
        <begin position="402"/>
        <end position="549"/>
    </location>
</feature>
<keyword evidence="16" id="KW-1185">Reference proteome</keyword>
<reference evidence="15" key="2">
    <citation type="submission" date="2023-05" db="EMBL/GenBank/DDBJ databases">
        <authorList>
            <consortium name="Lawrence Berkeley National Laboratory"/>
            <person name="Steindorff A."/>
            <person name="Hensen N."/>
            <person name="Bonometti L."/>
            <person name="Westerberg I."/>
            <person name="Brannstrom I.O."/>
            <person name="Guillou S."/>
            <person name="Cros-Aarteil S."/>
            <person name="Calhoun S."/>
            <person name="Haridas S."/>
            <person name="Kuo A."/>
            <person name="Mondo S."/>
            <person name="Pangilinan J."/>
            <person name="Riley R."/>
            <person name="Labutti K."/>
            <person name="Andreopoulos B."/>
            <person name="Lipzen A."/>
            <person name="Chen C."/>
            <person name="Yanf M."/>
            <person name="Daum C."/>
            <person name="Ng V."/>
            <person name="Clum A."/>
            <person name="Ohm R."/>
            <person name="Martin F."/>
            <person name="Silar P."/>
            <person name="Natvig D."/>
            <person name="Lalanne C."/>
            <person name="Gautier V."/>
            <person name="Ament-Velasquez S.L."/>
            <person name="Kruys A."/>
            <person name="Hutchinson M.I."/>
            <person name="Powell A.J."/>
            <person name="Barry K."/>
            <person name="Miller A.N."/>
            <person name="Grigoriev I.V."/>
            <person name="Debuchy R."/>
            <person name="Gladieux P."/>
            <person name="Thoren M.H."/>
            <person name="Johannesson H."/>
        </authorList>
    </citation>
    <scope>NUCLEOTIDE SEQUENCE</scope>
    <source>
        <strain evidence="15">CBS 892.96</strain>
    </source>
</reference>
<feature type="compositionally biased region" description="Acidic residues" evidence="13">
    <location>
        <begin position="339"/>
        <end position="349"/>
    </location>
</feature>
<evidence type="ECO:0000256" key="3">
    <source>
        <dbReference type="ARBA" id="ARBA00001954"/>
    </source>
</evidence>
<dbReference type="GO" id="GO:0008419">
    <property type="term" value="F:RNA lariat debranching enzyme activity"/>
    <property type="evidence" value="ECO:0007669"/>
    <property type="project" value="TreeGrafter"/>
</dbReference>
<evidence type="ECO:0000256" key="11">
    <source>
        <dbReference type="ARBA" id="ARBA00023211"/>
    </source>
</evidence>
<comment type="cofactor">
    <cofactor evidence="1">
        <name>Mn(2+)</name>
        <dbReference type="ChEBI" id="CHEBI:29035"/>
    </cofactor>
</comment>
<dbReference type="InterPro" id="IPR007708">
    <property type="entry name" value="DBR1_C"/>
</dbReference>